<sequence length="572" mass="63340">MGKSAADSLIMSKRKVRNETSCSSINPLSDARKKDKSGQKSDSSFSKADLKAKELWHRKSGAGYRLFVEYYAGQTKGVVHVDDDSDSHISSRSNINLVDKLHSKRQKGLSRAAKRRKKKKGGTEETCADLNAPPVVTADAYSMISSQLKAAIENRSECKHIINFLSAISQTLPLTLRIRHASFIEDSLKSKAEMFISELKERYSDLVRPVSYDSSNKTIFQATPNSNLSKFSLGKISPNLKRLIMKGTSEGIIARQELGSMLPVIALAGVNKLEFGSKVLDMCASPGSKTLQALEIVGTFSKSDLKRKKGRIVANDIHPLRLESLQDAIKRSGVSTSLTQRIIYTNHDASKFPTPKSGSTFDCIIADVPCSGDGTVRKDPHILPNWMPSISNSLHHLQMTILKRAIKLLKIGGVVAYSTCSLNPIEDEAVVASVLSWGNRFADDNDAVELLDWPDDSLPGLKFCPGVETWRVADYVDSSISKMTMREGEDSFEGSGFDLDEKAKLTWYDSFEDTKNVVKTFSPTMWPPTEDDRNNINLKKCRRLLPGDNNTGGFFVALIRKNTDVTFQKNRT</sequence>
<evidence type="ECO:0000256" key="1">
    <source>
        <dbReference type="ARBA" id="ARBA00022603"/>
    </source>
</evidence>
<feature type="binding site" evidence="5">
    <location>
        <position position="316"/>
    </location>
    <ligand>
        <name>S-adenosyl-L-methionine</name>
        <dbReference type="ChEBI" id="CHEBI:59789"/>
    </ligand>
</feature>
<feature type="compositionally biased region" description="Basic residues" evidence="6">
    <location>
        <begin position="106"/>
        <end position="120"/>
    </location>
</feature>
<reference evidence="8" key="1">
    <citation type="submission" date="2021-01" db="EMBL/GenBank/DDBJ databases">
        <authorList>
            <person name="Corre E."/>
            <person name="Pelletier E."/>
            <person name="Niang G."/>
            <person name="Scheremetjew M."/>
            <person name="Finn R."/>
            <person name="Kale V."/>
            <person name="Holt S."/>
            <person name="Cochrane G."/>
            <person name="Meng A."/>
            <person name="Brown T."/>
            <person name="Cohen L."/>
        </authorList>
    </citation>
    <scope>NUCLEOTIDE SEQUENCE</scope>
    <source>
        <strain evidence="8">MM31A-1</strain>
    </source>
</reference>
<feature type="domain" description="SAM-dependent MTase RsmB/NOP-type" evidence="7">
    <location>
        <begin position="164"/>
        <end position="562"/>
    </location>
</feature>
<evidence type="ECO:0000256" key="3">
    <source>
        <dbReference type="ARBA" id="ARBA00022691"/>
    </source>
</evidence>
<keyword evidence="2 5" id="KW-0808">Transferase</keyword>
<dbReference type="InterPro" id="IPR029063">
    <property type="entry name" value="SAM-dependent_MTases_sf"/>
</dbReference>
<dbReference type="EMBL" id="HBIO01006871">
    <property type="protein sequence ID" value="CAE0460232.1"/>
    <property type="molecule type" value="Transcribed_RNA"/>
</dbReference>
<dbReference type="PANTHER" id="PTHR22808:SF1">
    <property type="entry name" value="RNA CYTOSINE-C(5)-METHYLTRANSFERASE NSUN2-RELATED"/>
    <property type="match status" value="1"/>
</dbReference>
<feature type="compositionally biased region" description="Basic and acidic residues" evidence="6">
    <location>
        <begin position="30"/>
        <end position="39"/>
    </location>
</feature>
<feature type="region of interest" description="Disordered" evidence="6">
    <location>
        <begin position="1"/>
        <end position="45"/>
    </location>
</feature>
<feature type="binding site" evidence="5">
    <location>
        <position position="348"/>
    </location>
    <ligand>
        <name>S-adenosyl-L-methionine</name>
        <dbReference type="ChEBI" id="CHEBI:59789"/>
    </ligand>
</feature>
<dbReference type="PANTHER" id="PTHR22808">
    <property type="entry name" value="NCL1 YEAST -RELATED NOL1/NOP2/FMU SUN DOMAIN-CONTAINING"/>
    <property type="match status" value="1"/>
</dbReference>
<protein>
    <recommendedName>
        <fullName evidence="7">SAM-dependent MTase RsmB/NOP-type domain-containing protein</fullName>
    </recommendedName>
</protein>
<dbReference type="CDD" id="cd02440">
    <property type="entry name" value="AdoMet_MTases"/>
    <property type="match status" value="1"/>
</dbReference>
<feature type="active site" description="Nucleophile" evidence="5">
    <location>
        <position position="420"/>
    </location>
</feature>
<dbReference type="Gene3D" id="3.40.50.150">
    <property type="entry name" value="Vaccinia Virus protein VP39"/>
    <property type="match status" value="1"/>
</dbReference>
<dbReference type="InterPro" id="IPR001678">
    <property type="entry name" value="MeTrfase_RsmB-F_NOP2_dom"/>
</dbReference>
<dbReference type="SUPFAM" id="SSF53335">
    <property type="entry name" value="S-adenosyl-L-methionine-dependent methyltransferases"/>
    <property type="match status" value="1"/>
</dbReference>
<evidence type="ECO:0000256" key="4">
    <source>
        <dbReference type="ARBA" id="ARBA00022884"/>
    </source>
</evidence>
<dbReference type="PROSITE" id="PS51686">
    <property type="entry name" value="SAM_MT_RSMB_NOP"/>
    <property type="match status" value="1"/>
</dbReference>
<dbReference type="InterPro" id="IPR023267">
    <property type="entry name" value="RCMT"/>
</dbReference>
<gene>
    <name evidence="8" type="ORF">CDEB00056_LOCUS5073</name>
</gene>
<evidence type="ECO:0000256" key="6">
    <source>
        <dbReference type="SAM" id="MobiDB-lite"/>
    </source>
</evidence>
<dbReference type="GO" id="GO:0001510">
    <property type="term" value="P:RNA methylation"/>
    <property type="evidence" value="ECO:0007669"/>
    <property type="project" value="InterPro"/>
</dbReference>
<dbReference type="GO" id="GO:0003723">
    <property type="term" value="F:RNA binding"/>
    <property type="evidence" value="ECO:0007669"/>
    <property type="project" value="UniProtKB-UniRule"/>
</dbReference>
<dbReference type="Pfam" id="PF01189">
    <property type="entry name" value="Methyltr_RsmB-F"/>
    <property type="match status" value="1"/>
</dbReference>
<comment type="caution">
    <text evidence="5">Lacks conserved residue(s) required for the propagation of feature annotation.</text>
</comment>
<keyword evidence="4 5" id="KW-0694">RNA-binding</keyword>
<comment type="similarity">
    <text evidence="5">Belongs to the class I-like SAM-binding methyltransferase superfamily. RsmB/NOP family.</text>
</comment>
<accession>A0A7S3PZI1</accession>
<dbReference type="InterPro" id="IPR049560">
    <property type="entry name" value="MeTrfase_RsmB-F_NOP2_cat"/>
</dbReference>
<dbReference type="PRINTS" id="PR02008">
    <property type="entry name" value="RCMTFAMILY"/>
</dbReference>
<dbReference type="GO" id="GO:0008173">
    <property type="term" value="F:RNA methyltransferase activity"/>
    <property type="evidence" value="ECO:0007669"/>
    <property type="project" value="InterPro"/>
</dbReference>
<feature type="binding site" evidence="5">
    <location>
        <position position="367"/>
    </location>
    <ligand>
        <name>S-adenosyl-L-methionine</name>
        <dbReference type="ChEBI" id="CHEBI:59789"/>
    </ligand>
</feature>
<keyword evidence="1 5" id="KW-0489">Methyltransferase</keyword>
<feature type="region of interest" description="Disordered" evidence="6">
    <location>
        <begin position="106"/>
        <end position="126"/>
    </location>
</feature>
<name>A0A7S3PZI1_9STRA</name>
<evidence type="ECO:0000256" key="2">
    <source>
        <dbReference type="ARBA" id="ARBA00022679"/>
    </source>
</evidence>
<evidence type="ECO:0000259" key="7">
    <source>
        <dbReference type="PROSITE" id="PS51686"/>
    </source>
</evidence>
<dbReference type="AlphaFoldDB" id="A0A7S3PZI1"/>
<evidence type="ECO:0000256" key="5">
    <source>
        <dbReference type="PROSITE-ProRule" id="PRU01023"/>
    </source>
</evidence>
<organism evidence="8">
    <name type="scientific">Chaetoceros debilis</name>
    <dbReference type="NCBI Taxonomy" id="122233"/>
    <lineage>
        <taxon>Eukaryota</taxon>
        <taxon>Sar</taxon>
        <taxon>Stramenopiles</taxon>
        <taxon>Ochrophyta</taxon>
        <taxon>Bacillariophyta</taxon>
        <taxon>Coscinodiscophyceae</taxon>
        <taxon>Chaetocerotophycidae</taxon>
        <taxon>Chaetocerotales</taxon>
        <taxon>Chaetocerotaceae</taxon>
        <taxon>Chaetoceros</taxon>
    </lineage>
</organism>
<keyword evidence="3 5" id="KW-0949">S-adenosyl-L-methionine</keyword>
<proteinExistence type="inferred from homology"/>
<evidence type="ECO:0000313" key="8">
    <source>
        <dbReference type="EMBL" id="CAE0460232.1"/>
    </source>
</evidence>